<evidence type="ECO:0000256" key="1">
    <source>
        <dbReference type="SAM" id="MobiDB-lite"/>
    </source>
</evidence>
<feature type="signal peptide" evidence="2">
    <location>
        <begin position="1"/>
        <end position="15"/>
    </location>
</feature>
<reference evidence="3" key="1">
    <citation type="submission" date="2021-01" db="EMBL/GenBank/DDBJ databases">
        <authorList>
            <person name="Corre E."/>
            <person name="Pelletier E."/>
            <person name="Niang G."/>
            <person name="Scheremetjew M."/>
            <person name="Finn R."/>
            <person name="Kale V."/>
            <person name="Holt S."/>
            <person name="Cochrane G."/>
            <person name="Meng A."/>
            <person name="Brown T."/>
            <person name="Cohen L."/>
        </authorList>
    </citation>
    <scope>NUCLEOTIDE SEQUENCE</scope>
    <source>
        <strain evidence="3">CCMP281</strain>
    </source>
</reference>
<protein>
    <submittedName>
        <fullName evidence="3">Uncharacterized protein</fullName>
    </submittedName>
</protein>
<feature type="chain" id="PRO_5031171013" evidence="2">
    <location>
        <begin position="16"/>
        <end position="166"/>
    </location>
</feature>
<feature type="region of interest" description="Disordered" evidence="1">
    <location>
        <begin position="142"/>
        <end position="166"/>
    </location>
</feature>
<feature type="compositionally biased region" description="Basic and acidic residues" evidence="1">
    <location>
        <begin position="142"/>
        <end position="158"/>
    </location>
</feature>
<dbReference type="AlphaFoldDB" id="A0A7S3FC80"/>
<keyword evidence="2" id="KW-0732">Signal</keyword>
<name>A0A7S3FC80_9EUKA</name>
<sequence>MRILLLAFCTTPAESLLVIPSLAPHLVFGPRVVATMSSGTDCDGSQTPEELLLDAIGFMKSNKIERARANVQEARRVCNSNGGPTDDQTALLSLLDARLPPPKAAAPQPTLAEMFPGTQAAPTGSSLVMPGTPTFAELAANAKEKQDAKLREQREAQLREQGQAET</sequence>
<proteinExistence type="predicted"/>
<evidence type="ECO:0000313" key="3">
    <source>
        <dbReference type="EMBL" id="CAE0138923.1"/>
    </source>
</evidence>
<organism evidence="3">
    <name type="scientific">Haptolina ericina</name>
    <dbReference type="NCBI Taxonomy" id="156174"/>
    <lineage>
        <taxon>Eukaryota</taxon>
        <taxon>Haptista</taxon>
        <taxon>Haptophyta</taxon>
        <taxon>Prymnesiophyceae</taxon>
        <taxon>Prymnesiales</taxon>
        <taxon>Prymnesiaceae</taxon>
        <taxon>Haptolina</taxon>
    </lineage>
</organism>
<gene>
    <name evidence="3" type="ORF">HERI1096_LOCUS32490</name>
</gene>
<accession>A0A7S3FC80</accession>
<dbReference type="EMBL" id="HBHX01058864">
    <property type="protein sequence ID" value="CAE0138923.1"/>
    <property type="molecule type" value="Transcribed_RNA"/>
</dbReference>
<evidence type="ECO:0000256" key="2">
    <source>
        <dbReference type="SAM" id="SignalP"/>
    </source>
</evidence>